<evidence type="ECO:0000313" key="1">
    <source>
        <dbReference type="EMBL" id="MBU9855810.1"/>
    </source>
</evidence>
<dbReference type="EMBL" id="JAFMOW010000061">
    <property type="protein sequence ID" value="MBU9855810.1"/>
    <property type="molecule type" value="Genomic_DNA"/>
</dbReference>
<sequence length="305" mass="35215">MIGIIGTTSIEVRKDQGSKIITITQRGASKSNVIPSVVVVCEDAIAAKVLDLVNAETKGSYRVVTAGAWGNMATLLYGMYFYRRHLQETGDTRFLEVLCVTDGDITPDWFQKVIKETHRGTHAPDHIKETLSLIEQSLISFKLSDHPEKTKGIPEYNHKKWLDEISEEHVNKYFETRLAELNSFLERSKRDQEGGIGIEIWHIKKEISETLRIIEVSQKMKFKAVDDLVDYHAYYKRISAVLKRGDTLMHYHQHDIVYSVLSIIRKFNPVRWHAYITPVKEAMEEASFNQTEVFRKDRFNNTEIL</sequence>
<evidence type="ECO:0000313" key="2">
    <source>
        <dbReference type="Proteomes" id="UP000734343"/>
    </source>
</evidence>
<dbReference type="Proteomes" id="UP000734343">
    <property type="component" value="Unassembled WGS sequence"/>
</dbReference>
<protein>
    <submittedName>
        <fullName evidence="1">Uncharacterized protein</fullName>
    </submittedName>
</protein>
<reference evidence="1 2" key="1">
    <citation type="submission" date="2021-03" db="EMBL/GenBank/DDBJ databases">
        <title>Five novel Rahnella species.</title>
        <authorList>
            <person name="Brady C."/>
            <person name="Asselin J."/>
            <person name="Beer S."/>
            <person name="Bruberg M.B."/>
            <person name="Crampton B."/>
            <person name="Venter S."/>
            <person name="Arnold D."/>
            <person name="Denman S."/>
        </authorList>
    </citation>
    <scope>NUCLEOTIDE SEQUENCE [LARGE SCALE GENOMIC DNA]</scope>
    <source>
        <strain evidence="1 2">H11b</strain>
    </source>
</reference>
<keyword evidence="2" id="KW-1185">Reference proteome</keyword>
<accession>A0ABS6LUN1</accession>
<gene>
    <name evidence="1" type="ORF">J1778_11035</name>
</gene>
<proteinExistence type="predicted"/>
<comment type="caution">
    <text evidence="1">The sequence shown here is derived from an EMBL/GenBank/DDBJ whole genome shotgun (WGS) entry which is preliminary data.</text>
</comment>
<organism evidence="1 2">
    <name type="scientific">Rahnella bonaserana</name>
    <dbReference type="NCBI Taxonomy" id="2816248"/>
    <lineage>
        <taxon>Bacteria</taxon>
        <taxon>Pseudomonadati</taxon>
        <taxon>Pseudomonadota</taxon>
        <taxon>Gammaproteobacteria</taxon>
        <taxon>Enterobacterales</taxon>
        <taxon>Yersiniaceae</taxon>
        <taxon>Rahnella</taxon>
    </lineage>
</organism>
<dbReference type="RefSeq" id="WP_217173190.1">
    <property type="nucleotide sequence ID" value="NZ_JAFMOW010000061.1"/>
</dbReference>
<name>A0ABS6LUN1_9GAMM</name>